<dbReference type="Pfam" id="PF07992">
    <property type="entry name" value="Pyr_redox_2"/>
    <property type="match status" value="1"/>
</dbReference>
<dbReference type="Pfam" id="PF14759">
    <property type="entry name" value="Reductase_C"/>
    <property type="match status" value="1"/>
</dbReference>
<dbReference type="PANTHER" id="PTHR43557">
    <property type="entry name" value="APOPTOSIS-INDUCING FACTOR 1"/>
    <property type="match status" value="1"/>
</dbReference>
<dbReference type="SUPFAM" id="SSF51905">
    <property type="entry name" value="FAD/NAD(P)-binding domain"/>
    <property type="match status" value="2"/>
</dbReference>
<evidence type="ECO:0000256" key="3">
    <source>
        <dbReference type="ARBA" id="ARBA00022827"/>
    </source>
</evidence>
<sequence>MSGGARLLVVGAGQAGVQVAGSARELGWDGPITLIGQERHAPYERPPLSKAFLKGEAAIESLALRTPAFYAQQQIDLVLDEHVTQLHWTGGGAGTATSASGRHWAFDRLVLATGAQPRALRIDGAGLDGVLMLRDVRDAEILARRLMNVTDLVVIGGGFVGLEVAATATAAGVRTSLVEAAPVLMNRVVSKATADVVAAAHRRAGVRILTGVRPRELRGDGGTVSAVELEDGRELPAQLVLVGVGARPRDELARAAGFRCDNGIVVDAYSLTSDGHTLAVGDCANLPDPSPAPEPAPRLRLESIDNAVEQAKAAATTLVGRARPYRSVPWFWSDQGALKLQIAGLARTDDDIVIREVARPGRTTVLRYRGEHLVAAECVNNPADFLVLRKALGLRISLPREKAVDTRLSLKKHLAAVSPQ</sequence>
<keyword evidence="2" id="KW-0285">Flavoprotein</keyword>
<keyword evidence="4" id="KW-0560">Oxidoreductase</keyword>
<dbReference type="PRINTS" id="PR00368">
    <property type="entry name" value="FADPNR"/>
</dbReference>
<comment type="cofactor">
    <cofactor evidence="1">
        <name>FAD</name>
        <dbReference type="ChEBI" id="CHEBI:57692"/>
    </cofactor>
</comment>
<gene>
    <name evidence="7" type="ORF">STRTUCAR8_00603</name>
</gene>
<dbReference type="PRINTS" id="PR00411">
    <property type="entry name" value="PNDRDTASEI"/>
</dbReference>
<dbReference type="AlphaFoldDB" id="L7FFT3"/>
<dbReference type="InterPro" id="IPR050446">
    <property type="entry name" value="FAD-oxidoreductase/Apoptosis"/>
</dbReference>
<protein>
    <submittedName>
        <fullName evidence="7">Pyridine nucleotide-disulfide oxidoreductase</fullName>
    </submittedName>
</protein>
<dbReference type="GeneID" id="97403495"/>
<evidence type="ECO:0000313" key="8">
    <source>
        <dbReference type="Proteomes" id="UP000010931"/>
    </source>
</evidence>
<evidence type="ECO:0000256" key="2">
    <source>
        <dbReference type="ARBA" id="ARBA00022630"/>
    </source>
</evidence>
<dbReference type="GO" id="GO:0005737">
    <property type="term" value="C:cytoplasm"/>
    <property type="evidence" value="ECO:0007669"/>
    <property type="project" value="TreeGrafter"/>
</dbReference>
<dbReference type="PATRIC" id="fig|698760.3.peg.1785"/>
<organism evidence="7 8">
    <name type="scientific">Streptomyces turgidiscabies (strain Car8)</name>
    <dbReference type="NCBI Taxonomy" id="698760"/>
    <lineage>
        <taxon>Bacteria</taxon>
        <taxon>Bacillati</taxon>
        <taxon>Actinomycetota</taxon>
        <taxon>Actinomycetes</taxon>
        <taxon>Kitasatosporales</taxon>
        <taxon>Streptomycetaceae</taxon>
        <taxon>Streptomyces</taxon>
    </lineage>
</organism>
<accession>L7FFT3</accession>
<reference evidence="7 8" key="1">
    <citation type="journal article" date="2011" name="Plasmid">
        <title>Streptomyces turgidiscabies Car8 contains a modular pathogenicity island that shares virulence genes with other actinobacterial plant pathogens.</title>
        <authorList>
            <person name="Huguet-Tapia J.C."/>
            <person name="Badger J.H."/>
            <person name="Loria R."/>
            <person name="Pettis G.S."/>
        </authorList>
    </citation>
    <scope>NUCLEOTIDE SEQUENCE [LARGE SCALE GENOMIC DNA]</scope>
    <source>
        <strain evidence="7 8">Car8</strain>
    </source>
</reference>
<name>L7FFT3_STRT8</name>
<dbReference type="PANTHER" id="PTHR43557:SF2">
    <property type="entry name" value="RIESKE DOMAIN-CONTAINING PROTEIN-RELATED"/>
    <property type="match status" value="1"/>
</dbReference>
<evidence type="ECO:0000259" key="5">
    <source>
        <dbReference type="Pfam" id="PF07992"/>
    </source>
</evidence>
<dbReference type="Gene3D" id="3.50.50.60">
    <property type="entry name" value="FAD/NAD(P)-binding domain"/>
    <property type="match status" value="2"/>
</dbReference>
<dbReference type="InterPro" id="IPR028202">
    <property type="entry name" value="Reductase_C"/>
</dbReference>
<evidence type="ECO:0000256" key="4">
    <source>
        <dbReference type="ARBA" id="ARBA00023002"/>
    </source>
</evidence>
<feature type="domain" description="FAD/NAD(P)-binding" evidence="5">
    <location>
        <begin position="6"/>
        <end position="311"/>
    </location>
</feature>
<evidence type="ECO:0000313" key="7">
    <source>
        <dbReference type="EMBL" id="ELP69535.1"/>
    </source>
</evidence>
<dbReference type="Gene3D" id="3.30.390.30">
    <property type="match status" value="1"/>
</dbReference>
<dbReference type="InterPro" id="IPR016156">
    <property type="entry name" value="FAD/NAD-linked_Rdtase_dimer_sf"/>
</dbReference>
<dbReference type="SUPFAM" id="SSF55424">
    <property type="entry name" value="FAD/NAD-linked reductases, dimerisation (C-terminal) domain"/>
    <property type="match status" value="1"/>
</dbReference>
<keyword evidence="8" id="KW-1185">Reference proteome</keyword>
<feature type="domain" description="Reductase C-terminal" evidence="6">
    <location>
        <begin position="330"/>
        <end position="413"/>
    </location>
</feature>
<dbReference type="InterPro" id="IPR023753">
    <property type="entry name" value="FAD/NAD-binding_dom"/>
</dbReference>
<evidence type="ECO:0000256" key="1">
    <source>
        <dbReference type="ARBA" id="ARBA00001974"/>
    </source>
</evidence>
<dbReference type="InterPro" id="IPR036188">
    <property type="entry name" value="FAD/NAD-bd_sf"/>
</dbReference>
<keyword evidence="3" id="KW-0274">FAD</keyword>
<evidence type="ECO:0000259" key="6">
    <source>
        <dbReference type="Pfam" id="PF14759"/>
    </source>
</evidence>
<dbReference type="RefSeq" id="WP_006375205.1">
    <property type="nucleotide sequence ID" value="NZ_AEJB01000138.1"/>
</dbReference>
<comment type="caution">
    <text evidence="7">The sequence shown here is derived from an EMBL/GenBank/DDBJ whole genome shotgun (WGS) entry which is preliminary data.</text>
</comment>
<dbReference type="Proteomes" id="UP000010931">
    <property type="component" value="Unassembled WGS sequence"/>
</dbReference>
<proteinExistence type="predicted"/>
<dbReference type="STRING" id="85558.T45_07151"/>
<dbReference type="EMBL" id="AEJB01000138">
    <property type="protein sequence ID" value="ELP69535.1"/>
    <property type="molecule type" value="Genomic_DNA"/>
</dbReference>
<dbReference type="GO" id="GO:0016651">
    <property type="term" value="F:oxidoreductase activity, acting on NAD(P)H"/>
    <property type="evidence" value="ECO:0007669"/>
    <property type="project" value="TreeGrafter"/>
</dbReference>